<evidence type="ECO:0000256" key="4">
    <source>
        <dbReference type="ARBA" id="ARBA00023274"/>
    </source>
</evidence>
<protein>
    <submittedName>
        <fullName evidence="6">50S ribosomal protein L25</fullName>
    </submittedName>
</protein>
<dbReference type="GO" id="GO:0003735">
    <property type="term" value="F:structural constituent of ribosome"/>
    <property type="evidence" value="ECO:0007669"/>
    <property type="project" value="InterPro"/>
</dbReference>
<proteinExistence type="predicted"/>
<keyword evidence="1" id="KW-0699">rRNA-binding</keyword>
<dbReference type="GO" id="GO:0006412">
    <property type="term" value="P:translation"/>
    <property type="evidence" value="ECO:0007669"/>
    <property type="project" value="InterPro"/>
</dbReference>
<evidence type="ECO:0000259" key="5">
    <source>
        <dbReference type="Pfam" id="PF01386"/>
    </source>
</evidence>
<dbReference type="InterPro" id="IPR020056">
    <property type="entry name" value="Rbsml_bL25/Gln-tRNA_synth_N"/>
</dbReference>
<feature type="domain" description="Large ribosomal subunit protein bL25 L25" evidence="5">
    <location>
        <begin position="4"/>
        <end position="89"/>
    </location>
</feature>
<dbReference type="PANTHER" id="PTHR33284:SF1">
    <property type="entry name" value="RIBOSOMAL PROTEIN L25_GLN-TRNA SYNTHETASE, ANTI-CODON-BINDING DOMAIN-CONTAINING PROTEIN"/>
    <property type="match status" value="1"/>
</dbReference>
<keyword evidence="2" id="KW-0694">RNA-binding</keyword>
<dbReference type="GO" id="GO:0022625">
    <property type="term" value="C:cytosolic large ribosomal subunit"/>
    <property type="evidence" value="ECO:0007669"/>
    <property type="project" value="TreeGrafter"/>
</dbReference>
<keyword evidence="4" id="KW-0687">Ribonucleoprotein</keyword>
<reference evidence="6" key="2">
    <citation type="journal article" date="2021" name="Microbiome">
        <title>Successional dynamics and alternative stable states in a saline activated sludge microbial community over 9 years.</title>
        <authorList>
            <person name="Wang Y."/>
            <person name="Ye J."/>
            <person name="Ju F."/>
            <person name="Liu L."/>
            <person name="Boyd J.A."/>
            <person name="Deng Y."/>
            <person name="Parks D.H."/>
            <person name="Jiang X."/>
            <person name="Yin X."/>
            <person name="Woodcroft B.J."/>
            <person name="Tyson G.W."/>
            <person name="Hugenholtz P."/>
            <person name="Polz M.F."/>
            <person name="Zhang T."/>
        </authorList>
    </citation>
    <scope>NUCLEOTIDE SEQUENCE</scope>
    <source>
        <strain evidence="6">HKST-UBA10</strain>
    </source>
</reference>
<dbReference type="Proteomes" id="UP000782843">
    <property type="component" value="Unassembled WGS sequence"/>
</dbReference>
<keyword evidence="3 6" id="KW-0689">Ribosomal protein</keyword>
<evidence type="ECO:0000256" key="2">
    <source>
        <dbReference type="ARBA" id="ARBA00022884"/>
    </source>
</evidence>
<dbReference type="InterPro" id="IPR001021">
    <property type="entry name" value="Ribosomal_bL25_long"/>
</dbReference>
<evidence type="ECO:0000313" key="6">
    <source>
        <dbReference type="EMBL" id="MCA9382711.1"/>
    </source>
</evidence>
<dbReference type="InterPro" id="IPR029751">
    <property type="entry name" value="Ribosomal_L25_dom"/>
</dbReference>
<accession>A0A955L4T8</accession>
<dbReference type="GO" id="GO:0008097">
    <property type="term" value="F:5S rRNA binding"/>
    <property type="evidence" value="ECO:0007669"/>
    <property type="project" value="InterPro"/>
</dbReference>
<dbReference type="AlphaFoldDB" id="A0A955L4T8"/>
<dbReference type="Gene3D" id="2.40.240.10">
    <property type="entry name" value="Ribosomal Protein L25, Chain P"/>
    <property type="match status" value="1"/>
</dbReference>
<dbReference type="PANTHER" id="PTHR33284">
    <property type="entry name" value="RIBOSOMAL PROTEIN L25/GLN-TRNA SYNTHETASE, ANTI-CODON-BINDING DOMAIN-CONTAINING PROTEIN"/>
    <property type="match status" value="1"/>
</dbReference>
<dbReference type="EMBL" id="JAGQLG010000220">
    <property type="protein sequence ID" value="MCA9382711.1"/>
    <property type="molecule type" value="Genomic_DNA"/>
</dbReference>
<dbReference type="SUPFAM" id="SSF50715">
    <property type="entry name" value="Ribosomal protein L25-like"/>
    <property type="match status" value="1"/>
</dbReference>
<reference evidence="6" key="1">
    <citation type="submission" date="2020-04" db="EMBL/GenBank/DDBJ databases">
        <authorList>
            <person name="Zhang T."/>
        </authorList>
    </citation>
    <scope>NUCLEOTIDE SEQUENCE</scope>
    <source>
        <strain evidence="6">HKST-UBA10</strain>
    </source>
</reference>
<organism evidence="6 7">
    <name type="scientific">Candidatus Dojkabacteria bacterium</name>
    <dbReference type="NCBI Taxonomy" id="2099670"/>
    <lineage>
        <taxon>Bacteria</taxon>
        <taxon>Candidatus Dojkabacteria</taxon>
    </lineage>
</organism>
<dbReference type="CDD" id="cd00495">
    <property type="entry name" value="Ribosomal_L25_TL5_CTC"/>
    <property type="match status" value="1"/>
</dbReference>
<dbReference type="InterPro" id="IPR020930">
    <property type="entry name" value="Ribosomal_uL5_bac-type"/>
</dbReference>
<dbReference type="Pfam" id="PF01386">
    <property type="entry name" value="Ribosomal_L25p"/>
    <property type="match status" value="1"/>
</dbReference>
<comment type="caution">
    <text evidence="6">The sequence shown here is derived from an EMBL/GenBank/DDBJ whole genome shotgun (WGS) entry which is preliminary data.</text>
</comment>
<dbReference type="NCBIfam" id="TIGR00731">
    <property type="entry name" value="bL25_bact_ctc"/>
    <property type="match status" value="1"/>
</dbReference>
<evidence type="ECO:0000256" key="3">
    <source>
        <dbReference type="ARBA" id="ARBA00022980"/>
    </source>
</evidence>
<evidence type="ECO:0000313" key="7">
    <source>
        <dbReference type="Proteomes" id="UP000782843"/>
    </source>
</evidence>
<sequence>MELAINTRELTGKKVAILRTQGLVPAVIYGKHLAQPIHITCDKNAFIKLYKAGGSSVAVTLKGEKIKELALIQDIQLDPVTDYVLHIDFHAVKADEKVTTSVPVVLTGISPIEKI</sequence>
<gene>
    <name evidence="6" type="ORF">KC660_04895</name>
</gene>
<name>A0A955L4T8_9BACT</name>
<evidence type="ECO:0000256" key="1">
    <source>
        <dbReference type="ARBA" id="ARBA00022730"/>
    </source>
</evidence>
<dbReference type="InterPro" id="IPR011035">
    <property type="entry name" value="Ribosomal_bL25/Gln-tRNA_synth"/>
</dbReference>